<evidence type="ECO:0000256" key="5">
    <source>
        <dbReference type="ARBA" id="ARBA00022741"/>
    </source>
</evidence>
<dbReference type="InterPro" id="IPR036890">
    <property type="entry name" value="HATPase_C_sf"/>
</dbReference>
<keyword evidence="5" id="KW-0547">Nucleotide-binding</keyword>
<reference evidence="12 13" key="1">
    <citation type="submission" date="2016-11" db="EMBL/GenBank/DDBJ databases">
        <authorList>
            <person name="Jaros S."/>
            <person name="Januszkiewicz K."/>
            <person name="Wedrychowicz H."/>
        </authorList>
    </citation>
    <scope>NUCLEOTIDE SEQUENCE [LARGE SCALE GENOMIC DNA]</scope>
    <source>
        <strain evidence="12 13">DSM 46144</strain>
    </source>
</reference>
<accession>A0A1M7IUM5</accession>
<evidence type="ECO:0000256" key="6">
    <source>
        <dbReference type="ARBA" id="ARBA00022777"/>
    </source>
</evidence>
<dbReference type="InterPro" id="IPR011712">
    <property type="entry name" value="Sig_transdc_His_kin_sub3_dim/P"/>
</dbReference>
<keyword evidence="3" id="KW-0597">Phosphoprotein</keyword>
<evidence type="ECO:0000256" key="8">
    <source>
        <dbReference type="ARBA" id="ARBA00023012"/>
    </source>
</evidence>
<evidence type="ECO:0000259" key="10">
    <source>
        <dbReference type="Pfam" id="PF02518"/>
    </source>
</evidence>
<evidence type="ECO:0000256" key="2">
    <source>
        <dbReference type="ARBA" id="ARBA00012438"/>
    </source>
</evidence>
<keyword evidence="8" id="KW-0902">Two-component regulatory system</keyword>
<evidence type="ECO:0000256" key="9">
    <source>
        <dbReference type="SAM" id="Phobius"/>
    </source>
</evidence>
<dbReference type="CDD" id="cd16917">
    <property type="entry name" value="HATPase_UhpB-NarQ-NarX-like"/>
    <property type="match status" value="1"/>
</dbReference>
<name>A0A1M7IUM5_9ACTN</name>
<gene>
    <name evidence="12" type="ORF">SAMN05443668_101594</name>
</gene>
<evidence type="ECO:0000313" key="12">
    <source>
        <dbReference type="EMBL" id="SHM44343.1"/>
    </source>
</evidence>
<organism evidence="12 13">
    <name type="scientific">Cryptosporangium aurantiacum</name>
    <dbReference type="NCBI Taxonomy" id="134849"/>
    <lineage>
        <taxon>Bacteria</taxon>
        <taxon>Bacillati</taxon>
        <taxon>Actinomycetota</taxon>
        <taxon>Actinomycetes</taxon>
        <taxon>Cryptosporangiales</taxon>
        <taxon>Cryptosporangiaceae</taxon>
        <taxon>Cryptosporangium</taxon>
    </lineage>
</organism>
<dbReference type="EC" id="2.7.13.3" evidence="2"/>
<dbReference type="GO" id="GO:0000155">
    <property type="term" value="F:phosphorelay sensor kinase activity"/>
    <property type="evidence" value="ECO:0007669"/>
    <property type="project" value="InterPro"/>
</dbReference>
<dbReference type="SUPFAM" id="SSF55874">
    <property type="entry name" value="ATPase domain of HSP90 chaperone/DNA topoisomerase II/histidine kinase"/>
    <property type="match status" value="1"/>
</dbReference>
<evidence type="ECO:0000256" key="3">
    <source>
        <dbReference type="ARBA" id="ARBA00022553"/>
    </source>
</evidence>
<dbReference type="AlphaFoldDB" id="A0A1M7IUM5"/>
<dbReference type="EMBL" id="FRCS01000001">
    <property type="protein sequence ID" value="SHM44343.1"/>
    <property type="molecule type" value="Genomic_DNA"/>
</dbReference>
<dbReference type="Gene3D" id="3.30.565.10">
    <property type="entry name" value="Histidine kinase-like ATPase, C-terminal domain"/>
    <property type="match status" value="1"/>
</dbReference>
<keyword evidence="4" id="KW-0808">Transferase</keyword>
<feature type="domain" description="Signal transduction histidine kinase subgroup 3 dimerisation and phosphoacceptor" evidence="11">
    <location>
        <begin position="176"/>
        <end position="240"/>
    </location>
</feature>
<feature type="transmembrane region" description="Helical" evidence="9">
    <location>
        <begin position="20"/>
        <end position="39"/>
    </location>
</feature>
<dbReference type="Pfam" id="PF07730">
    <property type="entry name" value="HisKA_3"/>
    <property type="match status" value="1"/>
</dbReference>
<evidence type="ECO:0000256" key="7">
    <source>
        <dbReference type="ARBA" id="ARBA00022840"/>
    </source>
</evidence>
<dbReference type="PANTHER" id="PTHR24421">
    <property type="entry name" value="NITRATE/NITRITE SENSOR PROTEIN NARX-RELATED"/>
    <property type="match status" value="1"/>
</dbReference>
<keyword evidence="7" id="KW-0067">ATP-binding</keyword>
<dbReference type="InterPro" id="IPR050482">
    <property type="entry name" value="Sensor_HK_TwoCompSys"/>
</dbReference>
<dbReference type="GO" id="GO:0046983">
    <property type="term" value="F:protein dimerization activity"/>
    <property type="evidence" value="ECO:0007669"/>
    <property type="project" value="InterPro"/>
</dbReference>
<sequence>MAVAASVIALLMVRGTPSLLLPHGGAMLAGQLVLALLLLRRRRRPVLVAWVTTAAAAAIAVCEALAPGTLVTPGLLSEHAYPWLPAAAPFAAYAATAFGGRRGLVPAAVLVAVATHAWALPPDSPWFIQGLVFAGGPALLGLYTGARRRLLESLTERTERAERERYLLAEQARAEERSRLAAEMHDLVTHRVSLMVLQAGALRVTASDEPTRLAADEIRATGCQALAELRDAIGLLKAPPAVLVEAPAGNLAALVDESGLNVELVEDGDAGVLSPVVGRTVYRVVQEALTNVRKHAPSADVSVWVRYEADGVRVSVRNGPPEEPPDPTLAASGSGTGLLGLAQRVELLDGSLDAGPDRGGGFRVEAQLPAYVPTRVSGVSGVSGVAGVSGAGGEAATGGEAA</sequence>
<keyword evidence="13" id="KW-1185">Reference proteome</keyword>
<dbReference type="Gene3D" id="1.20.5.1930">
    <property type="match status" value="1"/>
</dbReference>
<evidence type="ECO:0000256" key="1">
    <source>
        <dbReference type="ARBA" id="ARBA00000085"/>
    </source>
</evidence>
<keyword evidence="6 12" id="KW-0418">Kinase</keyword>
<dbReference type="STRING" id="134849.SAMN05443668_101594"/>
<protein>
    <recommendedName>
        <fullName evidence="2">histidine kinase</fullName>
        <ecNumber evidence="2">2.7.13.3</ecNumber>
    </recommendedName>
</protein>
<keyword evidence="9" id="KW-0812">Transmembrane</keyword>
<dbReference type="InterPro" id="IPR003594">
    <property type="entry name" value="HATPase_dom"/>
</dbReference>
<dbReference type="GO" id="GO:0016020">
    <property type="term" value="C:membrane"/>
    <property type="evidence" value="ECO:0007669"/>
    <property type="project" value="InterPro"/>
</dbReference>
<keyword evidence="9" id="KW-1133">Transmembrane helix</keyword>
<dbReference type="Pfam" id="PF02518">
    <property type="entry name" value="HATPase_c"/>
    <property type="match status" value="1"/>
</dbReference>
<feature type="domain" description="Histidine kinase/HSP90-like ATPase" evidence="10">
    <location>
        <begin position="280"/>
        <end position="370"/>
    </location>
</feature>
<evidence type="ECO:0000259" key="11">
    <source>
        <dbReference type="Pfam" id="PF07730"/>
    </source>
</evidence>
<dbReference type="PANTHER" id="PTHR24421:SF10">
    <property type="entry name" value="NITRATE_NITRITE SENSOR PROTEIN NARQ"/>
    <property type="match status" value="1"/>
</dbReference>
<keyword evidence="9" id="KW-0472">Membrane</keyword>
<proteinExistence type="predicted"/>
<evidence type="ECO:0000256" key="4">
    <source>
        <dbReference type="ARBA" id="ARBA00022679"/>
    </source>
</evidence>
<evidence type="ECO:0000313" key="13">
    <source>
        <dbReference type="Proteomes" id="UP000184440"/>
    </source>
</evidence>
<dbReference type="GO" id="GO:0005524">
    <property type="term" value="F:ATP binding"/>
    <property type="evidence" value="ECO:0007669"/>
    <property type="project" value="UniProtKB-KW"/>
</dbReference>
<feature type="transmembrane region" description="Helical" evidence="9">
    <location>
        <begin position="126"/>
        <end position="146"/>
    </location>
</feature>
<dbReference type="Proteomes" id="UP000184440">
    <property type="component" value="Unassembled WGS sequence"/>
</dbReference>
<comment type="catalytic activity">
    <reaction evidence="1">
        <text>ATP + protein L-histidine = ADP + protein N-phospho-L-histidine.</text>
        <dbReference type="EC" id="2.7.13.3"/>
    </reaction>
</comment>
<feature type="transmembrane region" description="Helical" evidence="9">
    <location>
        <begin position="80"/>
        <end position="96"/>
    </location>
</feature>
<feature type="transmembrane region" description="Helical" evidence="9">
    <location>
        <begin position="46"/>
        <end position="68"/>
    </location>
</feature>